<evidence type="ECO:0000313" key="3">
    <source>
        <dbReference type="Proteomes" id="UP000178348"/>
    </source>
</evidence>
<organism evidence="2 3">
    <name type="scientific">Candidatus Liptonbacteria bacterium RIFCSPLOWO2_01_FULL_53_13</name>
    <dbReference type="NCBI Taxonomy" id="1798651"/>
    <lineage>
        <taxon>Bacteria</taxon>
        <taxon>Candidatus Liptoniibacteriota</taxon>
    </lineage>
</organism>
<dbReference type="EMBL" id="MHLB01000007">
    <property type="protein sequence ID" value="OGZ02603.1"/>
    <property type="molecule type" value="Genomic_DNA"/>
</dbReference>
<dbReference type="AlphaFoldDB" id="A0A1G2CMJ3"/>
<feature type="compositionally biased region" description="Basic and acidic residues" evidence="1">
    <location>
        <begin position="90"/>
        <end position="103"/>
    </location>
</feature>
<reference evidence="2 3" key="1">
    <citation type="journal article" date="2016" name="Nat. Commun.">
        <title>Thousands of microbial genomes shed light on interconnected biogeochemical processes in an aquifer system.</title>
        <authorList>
            <person name="Anantharaman K."/>
            <person name="Brown C.T."/>
            <person name="Hug L.A."/>
            <person name="Sharon I."/>
            <person name="Castelle C.J."/>
            <person name="Probst A.J."/>
            <person name="Thomas B.C."/>
            <person name="Singh A."/>
            <person name="Wilkins M.J."/>
            <person name="Karaoz U."/>
            <person name="Brodie E.L."/>
            <person name="Williams K.H."/>
            <person name="Hubbard S.S."/>
            <person name="Banfield J.F."/>
        </authorList>
    </citation>
    <scope>NUCLEOTIDE SEQUENCE [LARGE SCALE GENOMIC DNA]</scope>
</reference>
<sequence length="109" mass="11932">MTQIYADRFGFTRPPKAGPPRAETGAEGNLYLRGMLFLLETPENTPRLGLLRRSSFGYEGRTARVSGAVTRERPVGAPCQQSCHGVAREIPRPDRGLGGDRRATNFISA</sequence>
<feature type="region of interest" description="Disordered" evidence="1">
    <location>
        <begin position="1"/>
        <end position="23"/>
    </location>
</feature>
<feature type="region of interest" description="Disordered" evidence="1">
    <location>
        <begin position="90"/>
        <end position="109"/>
    </location>
</feature>
<comment type="caution">
    <text evidence="2">The sequence shown here is derived from an EMBL/GenBank/DDBJ whole genome shotgun (WGS) entry which is preliminary data.</text>
</comment>
<accession>A0A1G2CMJ3</accession>
<name>A0A1G2CMJ3_9BACT</name>
<proteinExistence type="predicted"/>
<protein>
    <submittedName>
        <fullName evidence="2">Uncharacterized protein</fullName>
    </submittedName>
</protein>
<evidence type="ECO:0000313" key="2">
    <source>
        <dbReference type="EMBL" id="OGZ02603.1"/>
    </source>
</evidence>
<evidence type="ECO:0000256" key="1">
    <source>
        <dbReference type="SAM" id="MobiDB-lite"/>
    </source>
</evidence>
<dbReference type="Proteomes" id="UP000178348">
    <property type="component" value="Unassembled WGS sequence"/>
</dbReference>
<gene>
    <name evidence="2" type="ORF">A2946_01565</name>
</gene>